<keyword evidence="6 7" id="KW-0472">Membrane</keyword>
<evidence type="ECO:0000313" key="13">
    <source>
        <dbReference type="Proteomes" id="UP000431913"/>
    </source>
</evidence>
<evidence type="ECO:0000313" key="9">
    <source>
        <dbReference type="EMBL" id="KUE77022.1"/>
    </source>
</evidence>
<reference evidence="9 12" key="1">
    <citation type="submission" date="2015-10" db="EMBL/GenBank/DDBJ databases">
        <title>A novel member of the family Ruminococcaceae isolated from human faeces.</title>
        <authorList>
            <person name="Shkoporov A.N."/>
            <person name="Chaplin A.V."/>
            <person name="Motuzova O.V."/>
            <person name="Kafarskaia L.I."/>
            <person name="Efimov B.A."/>
        </authorList>
    </citation>
    <scope>NUCLEOTIDE SEQUENCE [LARGE SCALE GENOMIC DNA]</scope>
    <source>
        <strain evidence="9 12">668</strain>
    </source>
</reference>
<dbReference type="Gene3D" id="1.10.3720.10">
    <property type="entry name" value="MetI-like"/>
    <property type="match status" value="1"/>
</dbReference>
<evidence type="ECO:0000313" key="14">
    <source>
        <dbReference type="Proteomes" id="UP000472755"/>
    </source>
</evidence>
<evidence type="ECO:0000256" key="4">
    <source>
        <dbReference type="ARBA" id="ARBA00022692"/>
    </source>
</evidence>
<dbReference type="PANTHER" id="PTHR43744">
    <property type="entry name" value="ABC TRANSPORTER PERMEASE PROTEIN MG189-RELATED-RELATED"/>
    <property type="match status" value="1"/>
</dbReference>
<comment type="caution">
    <text evidence="9">The sequence shown here is derived from an EMBL/GenBank/DDBJ whole genome shotgun (WGS) entry which is preliminary data.</text>
</comment>
<accession>A0A0W7TT56</accession>
<feature type="transmembrane region" description="Helical" evidence="7">
    <location>
        <begin position="193"/>
        <end position="214"/>
    </location>
</feature>
<dbReference type="RefSeq" id="WP_009326132.1">
    <property type="nucleotide sequence ID" value="NZ_CATXDA010000005.1"/>
</dbReference>
<dbReference type="EMBL" id="VUNJ01000008">
    <property type="protein sequence ID" value="MST92110.1"/>
    <property type="molecule type" value="Genomic_DNA"/>
</dbReference>
<keyword evidence="5 7" id="KW-1133">Transmembrane helix</keyword>
<proteinExistence type="inferred from homology"/>
<evidence type="ECO:0000259" key="8">
    <source>
        <dbReference type="PROSITE" id="PS50928"/>
    </source>
</evidence>
<evidence type="ECO:0000256" key="1">
    <source>
        <dbReference type="ARBA" id="ARBA00004651"/>
    </source>
</evidence>
<gene>
    <name evidence="9" type="ORF">ASJ35_05490</name>
    <name evidence="10" type="ORF">FYJ76_09200</name>
    <name evidence="11" type="ORF">GMD59_08610</name>
</gene>
<reference evidence="10 13" key="3">
    <citation type="submission" date="2019-08" db="EMBL/GenBank/DDBJ databases">
        <title>In-depth cultivation of the pig gut microbiome towards novel bacterial diversity and tailored functional studies.</title>
        <authorList>
            <person name="Wylensek D."/>
            <person name="Hitch T.C.A."/>
            <person name="Clavel T."/>
        </authorList>
    </citation>
    <scope>NUCLEOTIDE SEQUENCE [LARGE SCALE GENOMIC DNA]</scope>
    <source>
        <strain evidence="10 13">WCA3-601-WT-6J</strain>
    </source>
</reference>
<evidence type="ECO:0000256" key="5">
    <source>
        <dbReference type="ARBA" id="ARBA00022989"/>
    </source>
</evidence>
<evidence type="ECO:0000256" key="6">
    <source>
        <dbReference type="ARBA" id="ARBA00023136"/>
    </source>
</evidence>
<evidence type="ECO:0000256" key="7">
    <source>
        <dbReference type="RuleBase" id="RU363032"/>
    </source>
</evidence>
<dbReference type="PANTHER" id="PTHR43744:SF8">
    <property type="entry name" value="SN-GLYCEROL-3-PHOSPHATE TRANSPORT SYSTEM PERMEASE PROTEIN UGPE"/>
    <property type="match status" value="1"/>
</dbReference>
<evidence type="ECO:0000313" key="11">
    <source>
        <dbReference type="EMBL" id="MTS27348.1"/>
    </source>
</evidence>
<dbReference type="EMBL" id="LMUA01000005">
    <property type="protein sequence ID" value="KUE77022.1"/>
    <property type="molecule type" value="Genomic_DNA"/>
</dbReference>
<keyword evidence="4 7" id="KW-0812">Transmembrane</keyword>
<comment type="similarity">
    <text evidence="7">Belongs to the binding-protein-dependent transport system permease family.</text>
</comment>
<evidence type="ECO:0000313" key="10">
    <source>
        <dbReference type="EMBL" id="MST92110.1"/>
    </source>
</evidence>
<dbReference type="EMBL" id="WMZU01000011">
    <property type="protein sequence ID" value="MTS27348.1"/>
    <property type="molecule type" value="Genomic_DNA"/>
</dbReference>
<evidence type="ECO:0000256" key="3">
    <source>
        <dbReference type="ARBA" id="ARBA00022475"/>
    </source>
</evidence>
<dbReference type="Proteomes" id="UP000431913">
    <property type="component" value="Unassembled WGS sequence"/>
</dbReference>
<comment type="subcellular location">
    <subcellularLocation>
        <location evidence="1 7">Cell membrane</location>
        <topology evidence="1 7">Multi-pass membrane protein</topology>
    </subcellularLocation>
</comment>
<keyword evidence="3" id="KW-1003">Cell membrane</keyword>
<dbReference type="PROSITE" id="PS51257">
    <property type="entry name" value="PROKAR_LIPOPROTEIN"/>
    <property type="match status" value="1"/>
</dbReference>
<reference evidence="11 14" key="2">
    <citation type="journal article" date="2019" name="Nat. Med.">
        <title>A library of human gut bacterial isolates paired with longitudinal multiomics data enables mechanistic microbiome research.</title>
        <authorList>
            <person name="Poyet M."/>
            <person name="Groussin M."/>
            <person name="Gibbons S.M."/>
            <person name="Avila-Pacheco J."/>
            <person name="Jiang X."/>
            <person name="Kearney S.M."/>
            <person name="Perrotta A.R."/>
            <person name="Berdy B."/>
            <person name="Zhao S."/>
            <person name="Lieberman T.D."/>
            <person name="Swanson P.K."/>
            <person name="Smith M."/>
            <person name="Roesemann S."/>
            <person name="Alexander J.E."/>
            <person name="Rich S.A."/>
            <person name="Livny J."/>
            <person name="Vlamakis H."/>
            <person name="Clish C."/>
            <person name="Bullock K."/>
            <person name="Deik A."/>
            <person name="Scott J."/>
            <person name="Pierce K.A."/>
            <person name="Xavier R.J."/>
            <person name="Alm E.J."/>
        </authorList>
    </citation>
    <scope>NUCLEOTIDE SEQUENCE [LARGE SCALE GENOMIC DNA]</scope>
    <source>
        <strain evidence="11 14">BIOML-A4</strain>
    </source>
</reference>
<dbReference type="SUPFAM" id="SSF161098">
    <property type="entry name" value="MetI-like"/>
    <property type="match status" value="1"/>
</dbReference>
<name>A0A0W7TT56_9FIRM</name>
<dbReference type="InterPro" id="IPR000515">
    <property type="entry name" value="MetI-like"/>
</dbReference>
<feature type="transmembrane region" description="Helical" evidence="7">
    <location>
        <begin position="141"/>
        <end position="162"/>
    </location>
</feature>
<feature type="transmembrane region" description="Helical" evidence="7">
    <location>
        <begin position="82"/>
        <end position="101"/>
    </location>
</feature>
<dbReference type="Proteomes" id="UP000472755">
    <property type="component" value="Unassembled WGS sequence"/>
</dbReference>
<dbReference type="AlphaFoldDB" id="A0A0W7TT56"/>
<evidence type="ECO:0000256" key="2">
    <source>
        <dbReference type="ARBA" id="ARBA00022448"/>
    </source>
</evidence>
<organism evidence="9 12">
    <name type="scientific">Ruthenibacterium lactatiformans</name>
    <dbReference type="NCBI Taxonomy" id="1550024"/>
    <lineage>
        <taxon>Bacteria</taxon>
        <taxon>Bacillati</taxon>
        <taxon>Bacillota</taxon>
        <taxon>Clostridia</taxon>
        <taxon>Eubacteriales</taxon>
        <taxon>Oscillospiraceae</taxon>
        <taxon>Ruthenibacterium</taxon>
    </lineage>
</organism>
<dbReference type="CDD" id="cd06261">
    <property type="entry name" value="TM_PBP2"/>
    <property type="match status" value="1"/>
</dbReference>
<dbReference type="GO" id="GO:0055085">
    <property type="term" value="P:transmembrane transport"/>
    <property type="evidence" value="ECO:0007669"/>
    <property type="project" value="InterPro"/>
</dbReference>
<feature type="domain" description="ABC transmembrane type-1" evidence="8">
    <location>
        <begin position="78"/>
        <end position="268"/>
    </location>
</feature>
<dbReference type="InterPro" id="IPR035906">
    <property type="entry name" value="MetI-like_sf"/>
</dbReference>
<protein>
    <submittedName>
        <fullName evidence="11">ABC transporter permease subunit</fullName>
    </submittedName>
    <submittedName>
        <fullName evidence="10">Carbohydrate ABC transporter permease</fullName>
    </submittedName>
    <submittedName>
        <fullName evidence="9">Sugar ABC transporter permease</fullName>
    </submittedName>
</protein>
<dbReference type="Pfam" id="PF00528">
    <property type="entry name" value="BPD_transp_1"/>
    <property type="match status" value="1"/>
</dbReference>
<dbReference type="Proteomes" id="UP000053433">
    <property type="component" value="Unassembled WGS sequence"/>
</dbReference>
<feature type="transmembrane region" description="Helical" evidence="7">
    <location>
        <begin position="249"/>
        <end position="268"/>
    </location>
</feature>
<keyword evidence="2 7" id="KW-0813">Transport</keyword>
<feature type="transmembrane region" description="Helical" evidence="7">
    <location>
        <begin position="20"/>
        <end position="38"/>
    </location>
</feature>
<evidence type="ECO:0000313" key="12">
    <source>
        <dbReference type="Proteomes" id="UP000053433"/>
    </source>
</evidence>
<sequence length="283" mass="32245">MKKWIISAKTSRTVGKVCSYILLIFFACIFFMPFLWMLSTAVKPTNQIFLNPPKWIPDPIKWENFATIFKRMPLFAYTKNTLVVAILPVLGQIFAAPMIAYSLTKIPWKGAKYIFPLILATMMIPWQVTQIPLFITWSKLGLVNTFVPLVLPAFFGTPYYIYLMRQFVKGLPDSVIEAARIDGANEFVILYRIVYPMCKPVLTTIMVLVFIGGWNDLNGPLLYLQDSTKYTLSIGLQMFLTTARQEWDLLMAAGVMFTLPLIIIFFLAQKQFISGISTTSGLK</sequence>
<dbReference type="PROSITE" id="PS50928">
    <property type="entry name" value="ABC_TM1"/>
    <property type="match status" value="1"/>
</dbReference>
<feature type="transmembrane region" description="Helical" evidence="7">
    <location>
        <begin position="113"/>
        <end position="135"/>
    </location>
</feature>
<dbReference type="GO" id="GO:0005886">
    <property type="term" value="C:plasma membrane"/>
    <property type="evidence" value="ECO:0007669"/>
    <property type="project" value="UniProtKB-SubCell"/>
</dbReference>